<reference evidence="1 2" key="1">
    <citation type="journal article" date="2020" name="Mol. Biol. Evol.">
        <title>Distinct Expression and Methylation Patterns for Genes with Different Fates following a Single Whole-Genome Duplication in Flowering Plants.</title>
        <authorList>
            <person name="Shi T."/>
            <person name="Rahmani R.S."/>
            <person name="Gugger P.F."/>
            <person name="Wang M."/>
            <person name="Li H."/>
            <person name="Zhang Y."/>
            <person name="Li Z."/>
            <person name="Wang Q."/>
            <person name="Van de Peer Y."/>
            <person name="Marchal K."/>
            <person name="Chen J."/>
        </authorList>
    </citation>
    <scope>NUCLEOTIDE SEQUENCE [LARGE SCALE GENOMIC DNA]</scope>
    <source>
        <tissue evidence="1">Leaf</tissue>
    </source>
</reference>
<gene>
    <name evidence="1" type="ORF">HUJ06_019669</name>
</gene>
<dbReference type="Proteomes" id="UP000607653">
    <property type="component" value="Unassembled WGS sequence"/>
</dbReference>
<keyword evidence="2" id="KW-1185">Reference proteome</keyword>
<protein>
    <submittedName>
        <fullName evidence="1">Uncharacterized protein</fullName>
    </submittedName>
</protein>
<evidence type="ECO:0000313" key="2">
    <source>
        <dbReference type="Proteomes" id="UP000607653"/>
    </source>
</evidence>
<proteinExistence type="predicted"/>
<accession>A0A822XGR5</accession>
<organism evidence="1 2">
    <name type="scientific">Nelumbo nucifera</name>
    <name type="common">Sacred lotus</name>
    <dbReference type="NCBI Taxonomy" id="4432"/>
    <lineage>
        <taxon>Eukaryota</taxon>
        <taxon>Viridiplantae</taxon>
        <taxon>Streptophyta</taxon>
        <taxon>Embryophyta</taxon>
        <taxon>Tracheophyta</taxon>
        <taxon>Spermatophyta</taxon>
        <taxon>Magnoliopsida</taxon>
        <taxon>Proteales</taxon>
        <taxon>Nelumbonaceae</taxon>
        <taxon>Nelumbo</taxon>
    </lineage>
</organism>
<dbReference type="EMBL" id="DUZY01000001">
    <property type="protein sequence ID" value="DAD18206.1"/>
    <property type="molecule type" value="Genomic_DNA"/>
</dbReference>
<name>A0A822XGR5_NELNU</name>
<comment type="caution">
    <text evidence="1">The sequence shown here is derived from an EMBL/GenBank/DDBJ whole genome shotgun (WGS) entry which is preliminary data.</text>
</comment>
<dbReference type="AlphaFoldDB" id="A0A822XGR5"/>
<evidence type="ECO:0000313" key="1">
    <source>
        <dbReference type="EMBL" id="DAD18206.1"/>
    </source>
</evidence>
<sequence>MYTLVLWIRTLKRCYENPCLSQEEVISFIFLMI</sequence>